<dbReference type="Proteomes" id="UP000605846">
    <property type="component" value="Unassembled WGS sequence"/>
</dbReference>
<accession>A0A8H7BG22</accession>
<feature type="coiled-coil region" evidence="1">
    <location>
        <begin position="318"/>
        <end position="352"/>
    </location>
</feature>
<dbReference type="OrthoDB" id="4088568at2759"/>
<organism evidence="3 4">
    <name type="scientific">Apophysomyces ossiformis</name>
    <dbReference type="NCBI Taxonomy" id="679940"/>
    <lineage>
        <taxon>Eukaryota</taxon>
        <taxon>Fungi</taxon>
        <taxon>Fungi incertae sedis</taxon>
        <taxon>Mucoromycota</taxon>
        <taxon>Mucoromycotina</taxon>
        <taxon>Mucoromycetes</taxon>
        <taxon>Mucorales</taxon>
        <taxon>Mucorineae</taxon>
        <taxon>Mucoraceae</taxon>
        <taxon>Apophysomyces</taxon>
    </lineage>
</organism>
<evidence type="ECO:0000256" key="1">
    <source>
        <dbReference type="SAM" id="Coils"/>
    </source>
</evidence>
<feature type="coiled-coil region" evidence="1">
    <location>
        <begin position="109"/>
        <end position="230"/>
    </location>
</feature>
<sequence>MSLNRQRSRTRINRANTIPSLASAPLTTNDRAYNDAIEDSIQEWLIKSIAESSGSPVGSLEESPCRCCGQPDCENLATLTATIRKLEGETRLAGAEIGQSLLHKHETYVLESTEIKSVLEQQVEEARERIRELEQLLEDTEITKQSLIEQKNKSTWEWQKTQRTLEETATDLETANNRCIQLANELKLKTMEVEKLRIFKFMVRQADGREETLRAKLEDTKQELAVSRKNGLSCESKHKKLKARYETLYRAYEKLKLVQQDGMTTESELDLEWLRESNEKLRKDVLKLTSVLMSPTSDMHHANQNHLITVIKELASANNKLKSDLMDCRELLSETRNEVLALNNRIEEIEQGECDDIHTTPPSPLSIPIAKPSVDTKLRLGHLATEENMGWLSTSAPQADDLDLCRPSVRRQTKPILSRKSSHGKERAMTAPTFLSTENPTPASSSLPTTTPAVIHHHYHYHMQQQKNKDPIKEPIDIDVSVPESSRPKAEKKVQMDDLPPAVLTLSPSSSLQTVTSRTAEDDQGIPYHQLWIYMTQYLERLRDTDIRALNRRLRRAFDILELSTMSNSIIDNILIEVESWKTRFEWIEKEMNSTRKTHAWAHEASMDDFFPIVRLTQDMLREIGQLRTTMNELQLEYVKKVEESEIRAEKEVLRKQKEKKVSSSSPQPFGALTWLTNMFQRPSQPKAPLARSVSHDSMSTRYISDRLSTPTIVNDKPDRVIRRKKSDLEKYGPPASFPRSAGEKRRPRSGSVQARPIPYPTLRPSQSTGARRSSPIQAPALEYVVRKKRSALGLRTSAEYDLSTSPASPDMDVDWKVANTFGSSWFNK</sequence>
<feature type="compositionally biased region" description="Basic and acidic residues" evidence="2">
    <location>
        <begin position="716"/>
        <end position="731"/>
    </location>
</feature>
<dbReference type="AlphaFoldDB" id="A0A8H7BG22"/>
<evidence type="ECO:0000313" key="4">
    <source>
        <dbReference type="Proteomes" id="UP000605846"/>
    </source>
</evidence>
<gene>
    <name evidence="3" type="ORF">EC973_002968</name>
</gene>
<comment type="caution">
    <text evidence="3">The sequence shown here is derived from an EMBL/GenBank/DDBJ whole genome shotgun (WGS) entry which is preliminary data.</text>
</comment>
<feature type="region of interest" description="Disordered" evidence="2">
    <location>
        <begin position="709"/>
        <end position="783"/>
    </location>
</feature>
<protein>
    <submittedName>
        <fullName evidence="3">Uncharacterized protein</fullName>
    </submittedName>
</protein>
<proteinExistence type="predicted"/>
<feature type="compositionally biased region" description="Polar residues" evidence="2">
    <location>
        <begin position="764"/>
        <end position="777"/>
    </location>
</feature>
<reference evidence="3" key="1">
    <citation type="submission" date="2020-01" db="EMBL/GenBank/DDBJ databases">
        <title>Genome Sequencing of Three Apophysomyces-Like Fungal Strains Confirms a Novel Fungal Genus in the Mucoromycota with divergent Burkholderia-like Endosymbiotic Bacteria.</title>
        <authorList>
            <person name="Stajich J.E."/>
            <person name="Macias A.M."/>
            <person name="Carter-House D."/>
            <person name="Lovett B."/>
            <person name="Kasson L.R."/>
            <person name="Berry K."/>
            <person name="Grigoriev I."/>
            <person name="Chang Y."/>
            <person name="Spatafora J."/>
            <person name="Kasson M.T."/>
        </authorList>
    </citation>
    <scope>NUCLEOTIDE SEQUENCE</scope>
    <source>
        <strain evidence="3">NRRL A-21654</strain>
    </source>
</reference>
<evidence type="ECO:0000313" key="3">
    <source>
        <dbReference type="EMBL" id="KAF7722544.1"/>
    </source>
</evidence>
<evidence type="ECO:0000256" key="2">
    <source>
        <dbReference type="SAM" id="MobiDB-lite"/>
    </source>
</evidence>
<feature type="coiled-coil region" evidence="1">
    <location>
        <begin position="617"/>
        <end position="660"/>
    </location>
</feature>
<name>A0A8H7BG22_9FUNG</name>
<keyword evidence="4" id="KW-1185">Reference proteome</keyword>
<keyword evidence="1" id="KW-0175">Coiled coil</keyword>
<dbReference type="EMBL" id="JABAYA010000189">
    <property type="protein sequence ID" value="KAF7722544.1"/>
    <property type="molecule type" value="Genomic_DNA"/>
</dbReference>